<evidence type="ECO:0000313" key="4">
    <source>
        <dbReference type="Proteomes" id="UP001236415"/>
    </source>
</evidence>
<keyword evidence="1" id="KW-0812">Transmembrane</keyword>
<dbReference type="GO" id="GO:0016787">
    <property type="term" value="F:hydrolase activity"/>
    <property type="evidence" value="ECO:0007669"/>
    <property type="project" value="UniProtKB-KW"/>
</dbReference>
<feature type="domain" description="M23ase beta-sheet core" evidence="2">
    <location>
        <begin position="212"/>
        <end position="294"/>
    </location>
</feature>
<keyword evidence="3" id="KW-0378">Hydrolase</keyword>
<dbReference type="SUPFAM" id="SSF51261">
    <property type="entry name" value="Duplicated hybrid motif"/>
    <property type="match status" value="1"/>
</dbReference>
<evidence type="ECO:0000256" key="1">
    <source>
        <dbReference type="SAM" id="Phobius"/>
    </source>
</evidence>
<protein>
    <submittedName>
        <fullName evidence="3">M23 family metallopeptidase</fullName>
        <ecNumber evidence="3">3.4.-.-</ecNumber>
    </submittedName>
</protein>
<keyword evidence="1" id="KW-1133">Transmembrane helix</keyword>
<accession>A0ABY8WZ34</accession>
<keyword evidence="4" id="KW-1185">Reference proteome</keyword>
<dbReference type="Gene3D" id="2.70.70.10">
    <property type="entry name" value="Glucose Permease (Domain IIA)"/>
    <property type="match status" value="1"/>
</dbReference>
<dbReference type="EMBL" id="CP127162">
    <property type="protein sequence ID" value="WIV18471.1"/>
    <property type="molecule type" value="Genomic_DNA"/>
</dbReference>
<reference evidence="3 4" key="1">
    <citation type="submission" date="2023-06" db="EMBL/GenBank/DDBJ databases">
        <title>Paenibacillus polygonum sp. nov., an endophytic bacterium, isolated from Polygonum lapathifolium L. in Nanji Wetland National Nature Reserve, South of Poyang Lake, Jiangxi Province, China.</title>
        <authorList>
            <person name="Yu Z."/>
        </authorList>
    </citation>
    <scope>NUCLEOTIDE SEQUENCE [LARGE SCALE GENOMIC DNA]</scope>
    <source>
        <strain evidence="3 4">C31</strain>
    </source>
</reference>
<gene>
    <name evidence="3" type="ORF">QPK24_19150</name>
</gene>
<dbReference type="RefSeq" id="WP_285743867.1">
    <property type="nucleotide sequence ID" value="NZ_CP127162.1"/>
</dbReference>
<feature type="transmembrane region" description="Helical" evidence="1">
    <location>
        <begin position="102"/>
        <end position="122"/>
    </location>
</feature>
<evidence type="ECO:0000313" key="3">
    <source>
        <dbReference type="EMBL" id="WIV18471.1"/>
    </source>
</evidence>
<dbReference type="InterPro" id="IPR011055">
    <property type="entry name" value="Dup_hybrid_motif"/>
</dbReference>
<evidence type="ECO:0000259" key="2">
    <source>
        <dbReference type="Pfam" id="PF01551"/>
    </source>
</evidence>
<dbReference type="EC" id="3.4.-.-" evidence="3"/>
<keyword evidence="1" id="KW-0472">Membrane</keyword>
<sequence>MDIKQNIKERRKERIRELLESETSHPEKNLLGFELTGQGLQQKQQPFEQPAERLFPYERIDQTDQTEEERDPEILWKQGYRGWGELPEESPPVRSGGFRRGFVRRLAVSVILFGAVMGAFKWDVSFLQPAKLFIADSLHREMDFSSAAVWYTEHFGGAPSFLPIFQNDDPSPLKVSASRKYMAPIQGTIAQPFAITMKGIEIVPDSNGGGIQQVQSMDAGRVIEVSNSPEAGTTIVIQHTATLTGIYGRLEETKLTVGSWVEEGDLIGQIPASTSKQDQTFYFALKEGDTYIDPTEVISFD</sequence>
<dbReference type="Proteomes" id="UP001236415">
    <property type="component" value="Chromosome"/>
</dbReference>
<proteinExistence type="predicted"/>
<name>A0ABY8WZ34_9BACL</name>
<dbReference type="InterPro" id="IPR016047">
    <property type="entry name" value="M23ase_b-sheet_dom"/>
</dbReference>
<dbReference type="Pfam" id="PF01551">
    <property type="entry name" value="Peptidase_M23"/>
    <property type="match status" value="1"/>
</dbReference>
<dbReference type="CDD" id="cd12797">
    <property type="entry name" value="M23_peptidase"/>
    <property type="match status" value="1"/>
</dbReference>
<organism evidence="3 4">
    <name type="scientific">Paenibacillus polygoni</name>
    <dbReference type="NCBI Taxonomy" id="3050112"/>
    <lineage>
        <taxon>Bacteria</taxon>
        <taxon>Bacillati</taxon>
        <taxon>Bacillota</taxon>
        <taxon>Bacilli</taxon>
        <taxon>Bacillales</taxon>
        <taxon>Paenibacillaceae</taxon>
        <taxon>Paenibacillus</taxon>
    </lineage>
</organism>